<dbReference type="CDD" id="cd00082">
    <property type="entry name" value="HisKA"/>
    <property type="match status" value="1"/>
</dbReference>
<name>A0A5D6V4K0_9BACT</name>
<evidence type="ECO:0000313" key="23">
    <source>
        <dbReference type="Proteomes" id="UP000322791"/>
    </source>
</evidence>
<dbReference type="Gene3D" id="1.20.120.160">
    <property type="entry name" value="HPT domain"/>
    <property type="match status" value="1"/>
</dbReference>
<keyword evidence="10" id="KW-0067">ATP-binding</keyword>
<keyword evidence="13" id="KW-0472">Membrane</keyword>
<comment type="catalytic activity">
    <reaction evidence="1">
        <text>ATP + protein L-histidine = ADP + protein N-phospho-L-histidine.</text>
        <dbReference type="EC" id="2.7.13.3"/>
    </reaction>
</comment>
<dbReference type="PANTHER" id="PTHR45339">
    <property type="entry name" value="HYBRID SIGNAL TRANSDUCTION HISTIDINE KINASE J"/>
    <property type="match status" value="1"/>
</dbReference>
<dbReference type="Pfam" id="PF00072">
    <property type="entry name" value="Response_reg"/>
    <property type="match status" value="1"/>
</dbReference>
<evidence type="ECO:0000259" key="19">
    <source>
        <dbReference type="PROSITE" id="PS50110"/>
    </source>
</evidence>
<accession>A0A5D6V4K0</accession>
<evidence type="ECO:0000256" key="15">
    <source>
        <dbReference type="ARBA" id="ARBA00068150"/>
    </source>
</evidence>
<dbReference type="InterPro" id="IPR000700">
    <property type="entry name" value="PAS-assoc_C"/>
</dbReference>
<evidence type="ECO:0000256" key="12">
    <source>
        <dbReference type="ARBA" id="ARBA00023012"/>
    </source>
</evidence>
<evidence type="ECO:0000256" key="11">
    <source>
        <dbReference type="ARBA" id="ARBA00022989"/>
    </source>
</evidence>
<dbReference type="FunFam" id="3.30.565.10:FF:000010">
    <property type="entry name" value="Sensor histidine kinase RcsC"/>
    <property type="match status" value="1"/>
</dbReference>
<dbReference type="SMART" id="SM00448">
    <property type="entry name" value="REC"/>
    <property type="match status" value="1"/>
</dbReference>
<dbReference type="PROSITE" id="PS50113">
    <property type="entry name" value="PAC"/>
    <property type="match status" value="1"/>
</dbReference>
<comment type="subcellular location">
    <subcellularLocation>
        <location evidence="2">Cell membrane</location>
        <topology evidence="2">Multi-pass membrane protein</topology>
    </subcellularLocation>
</comment>
<evidence type="ECO:0000313" key="22">
    <source>
        <dbReference type="EMBL" id="TYZ10941.1"/>
    </source>
</evidence>
<feature type="modified residue" description="4-aspartylphosphate" evidence="17">
    <location>
        <position position="585"/>
    </location>
</feature>
<dbReference type="Gene3D" id="1.10.287.130">
    <property type="match status" value="1"/>
</dbReference>
<dbReference type="InterPro" id="IPR036097">
    <property type="entry name" value="HisK_dim/P_sf"/>
</dbReference>
<keyword evidence="12" id="KW-0902">Two-component regulatory system</keyword>
<keyword evidence="9" id="KW-0418">Kinase</keyword>
<dbReference type="InterPro" id="IPR003661">
    <property type="entry name" value="HisK_dim/P_dom"/>
</dbReference>
<evidence type="ECO:0000256" key="17">
    <source>
        <dbReference type="PROSITE-ProRule" id="PRU00169"/>
    </source>
</evidence>
<evidence type="ECO:0000256" key="1">
    <source>
        <dbReference type="ARBA" id="ARBA00000085"/>
    </source>
</evidence>
<feature type="domain" description="HPt" evidence="21">
    <location>
        <begin position="675"/>
        <end position="771"/>
    </location>
</feature>
<dbReference type="CDD" id="cd00130">
    <property type="entry name" value="PAS"/>
    <property type="match status" value="1"/>
</dbReference>
<dbReference type="FunFam" id="1.10.287.130:FF:000002">
    <property type="entry name" value="Two-component osmosensing histidine kinase"/>
    <property type="match status" value="1"/>
</dbReference>
<evidence type="ECO:0000256" key="2">
    <source>
        <dbReference type="ARBA" id="ARBA00004651"/>
    </source>
</evidence>
<dbReference type="Gene3D" id="3.30.565.10">
    <property type="entry name" value="Histidine kinase-like ATPase, C-terminal domain"/>
    <property type="match status" value="1"/>
</dbReference>
<dbReference type="SMART" id="SM00387">
    <property type="entry name" value="HATPase_c"/>
    <property type="match status" value="1"/>
</dbReference>
<evidence type="ECO:0000256" key="7">
    <source>
        <dbReference type="ARBA" id="ARBA00022692"/>
    </source>
</evidence>
<organism evidence="22 23">
    <name type="scientific">Hymenobacter lutimineralis</name>
    <dbReference type="NCBI Taxonomy" id="2606448"/>
    <lineage>
        <taxon>Bacteria</taxon>
        <taxon>Pseudomonadati</taxon>
        <taxon>Bacteroidota</taxon>
        <taxon>Cytophagia</taxon>
        <taxon>Cytophagales</taxon>
        <taxon>Hymenobacteraceae</taxon>
        <taxon>Hymenobacter</taxon>
    </lineage>
</organism>
<dbReference type="InterPro" id="IPR035965">
    <property type="entry name" value="PAS-like_dom_sf"/>
</dbReference>
<dbReference type="CDD" id="cd16922">
    <property type="entry name" value="HATPase_EvgS-ArcB-TorS-like"/>
    <property type="match status" value="1"/>
</dbReference>
<dbReference type="InterPro" id="IPR005467">
    <property type="entry name" value="His_kinase_dom"/>
</dbReference>
<comment type="caution">
    <text evidence="22">The sequence shown here is derived from an EMBL/GenBank/DDBJ whole genome shotgun (WGS) entry which is preliminary data.</text>
</comment>
<dbReference type="PROSITE" id="PS50894">
    <property type="entry name" value="HPT"/>
    <property type="match status" value="1"/>
</dbReference>
<protein>
    <recommendedName>
        <fullName evidence="15">Sensory/regulatory protein RpfC</fullName>
        <ecNumber evidence="3">2.7.13.3</ecNumber>
    </recommendedName>
</protein>
<dbReference type="PROSITE" id="PS50110">
    <property type="entry name" value="RESPONSE_REGULATORY"/>
    <property type="match status" value="1"/>
</dbReference>
<feature type="domain" description="Response regulatory" evidence="19">
    <location>
        <begin position="536"/>
        <end position="654"/>
    </location>
</feature>
<dbReference type="SUPFAM" id="SSF47384">
    <property type="entry name" value="Homodimeric domain of signal transducing histidine kinase"/>
    <property type="match status" value="1"/>
</dbReference>
<feature type="domain" description="PAC" evidence="20">
    <location>
        <begin position="117"/>
        <end position="168"/>
    </location>
</feature>
<dbReference type="SUPFAM" id="SSF55874">
    <property type="entry name" value="ATPase domain of HSP90 chaperone/DNA topoisomerase II/histidine kinase"/>
    <property type="match status" value="1"/>
</dbReference>
<keyword evidence="4" id="KW-1003">Cell membrane</keyword>
<dbReference type="SUPFAM" id="SSF47226">
    <property type="entry name" value="Histidine-containing phosphotransfer domain, HPT domain"/>
    <property type="match status" value="1"/>
</dbReference>
<feature type="modified residue" description="Phosphohistidine" evidence="16">
    <location>
        <position position="714"/>
    </location>
</feature>
<dbReference type="PROSITE" id="PS50109">
    <property type="entry name" value="HIS_KIN"/>
    <property type="match status" value="1"/>
</dbReference>
<dbReference type="InterPro" id="IPR011006">
    <property type="entry name" value="CheY-like_superfamily"/>
</dbReference>
<dbReference type="InterPro" id="IPR013656">
    <property type="entry name" value="PAS_4"/>
</dbReference>
<evidence type="ECO:0000259" key="21">
    <source>
        <dbReference type="PROSITE" id="PS50894"/>
    </source>
</evidence>
<dbReference type="Pfam" id="PF08448">
    <property type="entry name" value="PAS_4"/>
    <property type="match status" value="1"/>
</dbReference>
<dbReference type="SMART" id="SM00091">
    <property type="entry name" value="PAS"/>
    <property type="match status" value="2"/>
</dbReference>
<evidence type="ECO:0000256" key="10">
    <source>
        <dbReference type="ARBA" id="ARBA00022840"/>
    </source>
</evidence>
<keyword evidence="23" id="KW-1185">Reference proteome</keyword>
<dbReference type="InterPro" id="IPR036890">
    <property type="entry name" value="HATPase_C_sf"/>
</dbReference>
<dbReference type="InterPro" id="IPR036641">
    <property type="entry name" value="HPT_dom_sf"/>
</dbReference>
<evidence type="ECO:0000259" key="18">
    <source>
        <dbReference type="PROSITE" id="PS50109"/>
    </source>
</evidence>
<keyword evidence="6" id="KW-0808">Transferase</keyword>
<evidence type="ECO:0000256" key="16">
    <source>
        <dbReference type="PROSITE-ProRule" id="PRU00110"/>
    </source>
</evidence>
<dbReference type="SUPFAM" id="SSF52172">
    <property type="entry name" value="CheY-like"/>
    <property type="match status" value="1"/>
</dbReference>
<evidence type="ECO:0000256" key="4">
    <source>
        <dbReference type="ARBA" id="ARBA00022475"/>
    </source>
</evidence>
<dbReference type="PRINTS" id="PR00344">
    <property type="entry name" value="BCTRLSENSOR"/>
</dbReference>
<keyword evidence="11" id="KW-1133">Transmembrane helix</keyword>
<dbReference type="InterPro" id="IPR004358">
    <property type="entry name" value="Sig_transdc_His_kin-like_C"/>
</dbReference>
<dbReference type="InterPro" id="IPR008207">
    <property type="entry name" value="Sig_transdc_His_kin_Hpt_dom"/>
</dbReference>
<dbReference type="AlphaFoldDB" id="A0A5D6V4K0"/>
<keyword evidence="8" id="KW-0547">Nucleotide-binding</keyword>
<comment type="subunit">
    <text evidence="14">At low DSF concentrations, interacts with RpfF.</text>
</comment>
<gene>
    <name evidence="22" type="ORF">FY528_07760</name>
</gene>
<dbReference type="CDD" id="cd17546">
    <property type="entry name" value="REC_hyHK_CKI1_RcsC-like"/>
    <property type="match status" value="1"/>
</dbReference>
<dbReference type="EMBL" id="VTHL01000006">
    <property type="protein sequence ID" value="TYZ10941.1"/>
    <property type="molecule type" value="Genomic_DNA"/>
</dbReference>
<dbReference type="InterPro" id="IPR003594">
    <property type="entry name" value="HATPase_dom"/>
</dbReference>
<dbReference type="EC" id="2.7.13.3" evidence="3"/>
<proteinExistence type="predicted"/>
<dbReference type="GO" id="GO:0005524">
    <property type="term" value="F:ATP binding"/>
    <property type="evidence" value="ECO:0007669"/>
    <property type="project" value="UniProtKB-KW"/>
</dbReference>
<dbReference type="InterPro" id="IPR001789">
    <property type="entry name" value="Sig_transdc_resp-reg_receiver"/>
</dbReference>
<dbReference type="RefSeq" id="WP_149070426.1">
    <property type="nucleotide sequence ID" value="NZ_VTHL01000006.1"/>
</dbReference>
<evidence type="ECO:0000256" key="5">
    <source>
        <dbReference type="ARBA" id="ARBA00022553"/>
    </source>
</evidence>
<evidence type="ECO:0000256" key="13">
    <source>
        <dbReference type="ARBA" id="ARBA00023136"/>
    </source>
</evidence>
<dbReference type="Pfam" id="PF00512">
    <property type="entry name" value="HisKA"/>
    <property type="match status" value="1"/>
</dbReference>
<sequence>MAAPVFSSPSLPATLDGAQQRIRELEQQLLESSAATATAQTRLHLLINQLQEGVALLDEAGTLLLINDQACQLWGMPLPASQWVGHSSRAIQQRFRKAVAHPEAFAERLHQLLVDRQPAYNELVELKDGRLLERDFLPMQEAPGAPEHLLVCLRDVTERQRLHQQLQSIASIPGQNPNPILRVDLHGELIYTNQSADSLYAALCPEEQQQLLAAARQIAAAALAEGTEQKMDLAIARGHFASFVVPLPESGFANIYLVNITARVQAEQAMLRAKEEAEAAVKARENFLANMSHEIRTPMNGVLGMAAQLSKTQLDSRQREWLGIIRSSGQHLLTIINDVLDMAKITSGKLEMEQTPFNLCDSFAQALQPLIHQATEKGLVVAGTPLRNSCSYPWVLGDPYRLNQILLNLVSNAIKFTEPGGRIIVIAREVASTDTSLTVEVTVEDTGIGIDAAQQERIFEGFTQAYADTTRRFGGTGLGLSISRALVEQYGGKLRLQSEVGRGSTFSFTLTLPRAHAAPAPVAPVAFDSGILRGRRALLFEDNEINREVARLLLEEWGMHVDEAENGLIGLDLYRQRAYDIVLMDIQMPGMSGLEATAAIRQLPDAAKANVPILALTANAFRADNEQYLAAGMNACLTKPFEEEKLYQQLKQLLEKAAPPAAYNLEKLRALAHGREAFVIKIIRSFLANIPASLAQLEAAATAGNWEQVASLVHHIKPNLEALGIPDVAEVVSQLEQPETALQAEPSRLVARLVAKLQRALQELPRELPAA</sequence>
<dbReference type="GO" id="GO:0000155">
    <property type="term" value="F:phosphorelay sensor kinase activity"/>
    <property type="evidence" value="ECO:0007669"/>
    <property type="project" value="InterPro"/>
</dbReference>
<dbReference type="Pfam" id="PF02518">
    <property type="entry name" value="HATPase_c"/>
    <property type="match status" value="1"/>
</dbReference>
<feature type="domain" description="Histidine kinase" evidence="18">
    <location>
        <begin position="290"/>
        <end position="514"/>
    </location>
</feature>
<evidence type="ECO:0000256" key="3">
    <source>
        <dbReference type="ARBA" id="ARBA00012438"/>
    </source>
</evidence>
<evidence type="ECO:0000259" key="20">
    <source>
        <dbReference type="PROSITE" id="PS50113"/>
    </source>
</evidence>
<evidence type="ECO:0000256" key="9">
    <source>
        <dbReference type="ARBA" id="ARBA00022777"/>
    </source>
</evidence>
<reference evidence="22 23" key="1">
    <citation type="submission" date="2019-08" db="EMBL/GenBank/DDBJ databases">
        <authorList>
            <person name="Seo M.-J."/>
        </authorList>
    </citation>
    <scope>NUCLEOTIDE SEQUENCE [LARGE SCALE GENOMIC DNA]</scope>
    <source>
        <strain evidence="22 23">KIGAM108</strain>
    </source>
</reference>
<keyword evidence="7" id="KW-0812">Transmembrane</keyword>
<dbReference type="Pfam" id="PF01627">
    <property type="entry name" value="Hpt"/>
    <property type="match status" value="1"/>
</dbReference>
<dbReference type="PANTHER" id="PTHR45339:SF1">
    <property type="entry name" value="HYBRID SIGNAL TRANSDUCTION HISTIDINE KINASE J"/>
    <property type="match status" value="1"/>
</dbReference>
<dbReference type="Proteomes" id="UP000322791">
    <property type="component" value="Unassembled WGS sequence"/>
</dbReference>
<dbReference type="GO" id="GO:0005886">
    <property type="term" value="C:plasma membrane"/>
    <property type="evidence" value="ECO:0007669"/>
    <property type="project" value="UniProtKB-SubCell"/>
</dbReference>
<evidence type="ECO:0000256" key="6">
    <source>
        <dbReference type="ARBA" id="ARBA00022679"/>
    </source>
</evidence>
<dbReference type="Gene3D" id="3.30.450.20">
    <property type="entry name" value="PAS domain"/>
    <property type="match status" value="1"/>
</dbReference>
<dbReference type="SMART" id="SM00388">
    <property type="entry name" value="HisKA"/>
    <property type="match status" value="1"/>
</dbReference>
<dbReference type="InterPro" id="IPR000014">
    <property type="entry name" value="PAS"/>
</dbReference>
<evidence type="ECO:0000256" key="8">
    <source>
        <dbReference type="ARBA" id="ARBA00022741"/>
    </source>
</evidence>
<dbReference type="Gene3D" id="3.40.50.2300">
    <property type="match status" value="1"/>
</dbReference>
<keyword evidence="5 17" id="KW-0597">Phosphoprotein</keyword>
<dbReference type="SUPFAM" id="SSF55785">
    <property type="entry name" value="PYP-like sensor domain (PAS domain)"/>
    <property type="match status" value="1"/>
</dbReference>
<evidence type="ECO:0000256" key="14">
    <source>
        <dbReference type="ARBA" id="ARBA00064003"/>
    </source>
</evidence>